<dbReference type="GO" id="GO:0005886">
    <property type="term" value="C:plasma membrane"/>
    <property type="evidence" value="ECO:0000318"/>
    <property type="project" value="GO_Central"/>
</dbReference>
<keyword evidence="5" id="KW-0472">Membrane</keyword>
<dbReference type="AlphaFoldDB" id="A0A022QFR7"/>
<dbReference type="PhylomeDB" id="A0A022QFR7"/>
<evidence type="ECO:0000256" key="5">
    <source>
        <dbReference type="ARBA" id="ARBA00023136"/>
    </source>
</evidence>
<evidence type="ECO:0000256" key="4">
    <source>
        <dbReference type="ARBA" id="ARBA00022989"/>
    </source>
</evidence>
<gene>
    <name evidence="7" type="ORF">MIMGU_mgv1a017365mg</name>
</gene>
<accession>A0A022QFR7</accession>
<comment type="similarity">
    <text evidence="2">Belongs to the CYSTM1 family.</text>
</comment>
<evidence type="ECO:0000259" key="6">
    <source>
        <dbReference type="Pfam" id="PF12734"/>
    </source>
</evidence>
<feature type="domain" description="Cysteine-rich transmembrane" evidence="6">
    <location>
        <begin position="38"/>
        <end position="79"/>
    </location>
</feature>
<evidence type="ECO:0000313" key="8">
    <source>
        <dbReference type="Proteomes" id="UP000030748"/>
    </source>
</evidence>
<dbReference type="KEGG" id="egt:105968536"/>
<protein>
    <recommendedName>
        <fullName evidence="6">Cysteine-rich transmembrane domain-containing protein</fullName>
    </recommendedName>
</protein>
<evidence type="ECO:0000256" key="2">
    <source>
        <dbReference type="ARBA" id="ARBA00009444"/>
    </source>
</evidence>
<dbReference type="PANTHER" id="PTHR31568">
    <property type="entry name" value="RCG49325, ISOFORM CRA_A"/>
    <property type="match status" value="1"/>
</dbReference>
<evidence type="ECO:0000256" key="1">
    <source>
        <dbReference type="ARBA" id="ARBA00004167"/>
    </source>
</evidence>
<keyword evidence="3" id="KW-0812">Transmembrane</keyword>
<dbReference type="EMBL" id="KI631456">
    <property type="protein sequence ID" value="EYU27542.1"/>
    <property type="molecule type" value="Genomic_DNA"/>
</dbReference>
<dbReference type="STRING" id="4155.A0A022QFR7"/>
<keyword evidence="8" id="KW-1185">Reference proteome</keyword>
<evidence type="ECO:0000256" key="3">
    <source>
        <dbReference type="ARBA" id="ARBA00022692"/>
    </source>
</evidence>
<dbReference type="PANTHER" id="PTHR31568:SF116">
    <property type="entry name" value="PROTEIN CYSTEINE-RICH TRANSMEMBRANE MODULE 1"/>
    <property type="match status" value="1"/>
</dbReference>
<proteinExistence type="inferred from homology"/>
<dbReference type="eggNOG" id="ENOG502S924">
    <property type="taxonomic scope" value="Eukaryota"/>
</dbReference>
<keyword evidence="4" id="KW-1133">Transmembrane helix</keyword>
<dbReference type="Proteomes" id="UP000030748">
    <property type="component" value="Unassembled WGS sequence"/>
</dbReference>
<sequence length="79" mass="8471">MNQYDQHHQVAAAYPAPPTSYPDTYNGGQYVTAPPPIGYPAKDGNQNGQAPVETTSRGDGFFRGCLAGMCCCCCLDMCF</sequence>
<comment type="subcellular location">
    <subcellularLocation>
        <location evidence="1">Membrane</location>
        <topology evidence="1">Single-pass membrane protein</topology>
    </subcellularLocation>
</comment>
<name>A0A022QFR7_ERYGU</name>
<evidence type="ECO:0000313" key="7">
    <source>
        <dbReference type="EMBL" id="EYU27542.1"/>
    </source>
</evidence>
<dbReference type="InterPro" id="IPR028144">
    <property type="entry name" value="CYSTM_dom"/>
</dbReference>
<organism evidence="7 8">
    <name type="scientific">Erythranthe guttata</name>
    <name type="common">Yellow monkey flower</name>
    <name type="synonym">Mimulus guttatus</name>
    <dbReference type="NCBI Taxonomy" id="4155"/>
    <lineage>
        <taxon>Eukaryota</taxon>
        <taxon>Viridiplantae</taxon>
        <taxon>Streptophyta</taxon>
        <taxon>Embryophyta</taxon>
        <taxon>Tracheophyta</taxon>
        <taxon>Spermatophyta</taxon>
        <taxon>Magnoliopsida</taxon>
        <taxon>eudicotyledons</taxon>
        <taxon>Gunneridae</taxon>
        <taxon>Pentapetalae</taxon>
        <taxon>asterids</taxon>
        <taxon>lamiids</taxon>
        <taxon>Lamiales</taxon>
        <taxon>Phrymaceae</taxon>
        <taxon>Erythranthe</taxon>
    </lineage>
</organism>
<dbReference type="InterPro" id="IPR044850">
    <property type="entry name" value="WIH1-like"/>
</dbReference>
<reference evidence="7 8" key="1">
    <citation type="journal article" date="2013" name="Proc. Natl. Acad. Sci. U.S.A.">
        <title>Fine-scale variation in meiotic recombination in Mimulus inferred from population shotgun sequencing.</title>
        <authorList>
            <person name="Hellsten U."/>
            <person name="Wright K.M."/>
            <person name="Jenkins J."/>
            <person name="Shu S."/>
            <person name="Yuan Y."/>
            <person name="Wessler S.R."/>
            <person name="Schmutz J."/>
            <person name="Willis J.H."/>
            <person name="Rokhsar D.S."/>
        </authorList>
    </citation>
    <scope>NUCLEOTIDE SEQUENCE [LARGE SCALE GENOMIC DNA]</scope>
    <source>
        <strain evidence="8">cv. DUN x IM62</strain>
    </source>
</reference>
<dbReference type="Pfam" id="PF12734">
    <property type="entry name" value="CYSTM"/>
    <property type="match status" value="1"/>
</dbReference>
<dbReference type="OrthoDB" id="912482at2759"/>
<dbReference type="OMA" id="QAYPVYV"/>